<evidence type="ECO:0000313" key="2">
    <source>
        <dbReference type="Proteomes" id="UP001201163"/>
    </source>
</evidence>
<protein>
    <submittedName>
        <fullName evidence="1">Uncharacterized protein</fullName>
    </submittedName>
</protein>
<keyword evidence="2" id="KW-1185">Reference proteome</keyword>
<dbReference type="Proteomes" id="UP001201163">
    <property type="component" value="Unassembled WGS sequence"/>
</dbReference>
<evidence type="ECO:0000313" key="1">
    <source>
        <dbReference type="EMBL" id="KAH8982069.1"/>
    </source>
</evidence>
<proteinExistence type="predicted"/>
<reference evidence="1" key="1">
    <citation type="submission" date="2022-01" db="EMBL/GenBank/DDBJ databases">
        <title>Comparative genomics reveals a dynamic genome evolution in the ectomycorrhizal milk-cap (Lactarius) mushrooms.</title>
        <authorList>
            <consortium name="DOE Joint Genome Institute"/>
            <person name="Lebreton A."/>
            <person name="Tang N."/>
            <person name="Kuo A."/>
            <person name="LaButti K."/>
            <person name="Drula E."/>
            <person name="Barry K."/>
            <person name="Clum A."/>
            <person name="Lipzen A."/>
            <person name="Mousain D."/>
            <person name="Ng V."/>
            <person name="Wang R."/>
            <person name="Wang X."/>
            <person name="Dai Y."/>
            <person name="Henrissat B."/>
            <person name="Grigoriev I.V."/>
            <person name="Guerin-Laguette A."/>
            <person name="Yu F."/>
            <person name="Martin F.M."/>
        </authorList>
    </citation>
    <scope>NUCLEOTIDE SEQUENCE</scope>
    <source>
        <strain evidence="1">QP</strain>
    </source>
</reference>
<accession>A0AAD4L6D4</accession>
<dbReference type="EMBL" id="JAKELL010000105">
    <property type="protein sequence ID" value="KAH8982069.1"/>
    <property type="molecule type" value="Genomic_DNA"/>
</dbReference>
<comment type="caution">
    <text evidence="1">The sequence shown here is derived from an EMBL/GenBank/DDBJ whole genome shotgun (WGS) entry which is preliminary data.</text>
</comment>
<organism evidence="1 2">
    <name type="scientific">Lactarius akahatsu</name>
    <dbReference type="NCBI Taxonomy" id="416441"/>
    <lineage>
        <taxon>Eukaryota</taxon>
        <taxon>Fungi</taxon>
        <taxon>Dikarya</taxon>
        <taxon>Basidiomycota</taxon>
        <taxon>Agaricomycotina</taxon>
        <taxon>Agaricomycetes</taxon>
        <taxon>Russulales</taxon>
        <taxon>Russulaceae</taxon>
        <taxon>Lactarius</taxon>
    </lineage>
</organism>
<gene>
    <name evidence="1" type="ORF">EDB92DRAFT_1952561</name>
</gene>
<sequence>MAAIHARFPNSGVVKRIQIVHQLGAQQFFSQWPDAVRAADGVCDADIQLSTNFCEDDTRNAFLAFSARLNNIEVAAKSTQDEMSVVRRRTDWFSPSKFQATVQHLPATTTDPQPLTRFIPHDAFSTATPSEYPVRFPLPPHRCNPIAALGLNRLSTAGTLDAAAANIGSEFAGDALGCSHFSTAGTQDAAATARDIGSELVGNLIATTWDIGSELISDGPCTNHTIVISNCIYSNYQC</sequence>
<dbReference type="AlphaFoldDB" id="A0AAD4L6D4"/>
<name>A0AAD4L6D4_9AGAM</name>